<keyword evidence="3" id="KW-1185">Reference proteome</keyword>
<dbReference type="Pfam" id="PF08387">
    <property type="entry name" value="FBD"/>
    <property type="match status" value="1"/>
</dbReference>
<evidence type="ECO:0000313" key="2">
    <source>
        <dbReference type="EMBL" id="KAF5743346.1"/>
    </source>
</evidence>
<comment type="caution">
    <text evidence="2">The sequence shown here is derived from an EMBL/GenBank/DDBJ whole genome shotgun (WGS) entry which is preliminary data.</text>
</comment>
<gene>
    <name evidence="2" type="ORF">HS088_TW09G01414</name>
</gene>
<proteinExistence type="predicted"/>
<protein>
    <recommendedName>
        <fullName evidence="1">FBD domain-containing protein</fullName>
    </recommendedName>
</protein>
<dbReference type="InterPro" id="IPR006566">
    <property type="entry name" value="FBD"/>
</dbReference>
<dbReference type="EMBL" id="JAAARO010000009">
    <property type="protein sequence ID" value="KAF5743346.1"/>
    <property type="molecule type" value="Genomic_DNA"/>
</dbReference>
<dbReference type="AlphaFoldDB" id="A0A7J7DBA4"/>
<reference evidence="2 3" key="1">
    <citation type="journal article" date="2020" name="Nat. Commun.">
        <title>Genome of Tripterygium wilfordii and identification of cytochrome P450 involved in triptolide biosynthesis.</title>
        <authorList>
            <person name="Tu L."/>
            <person name="Su P."/>
            <person name="Zhang Z."/>
            <person name="Gao L."/>
            <person name="Wang J."/>
            <person name="Hu T."/>
            <person name="Zhou J."/>
            <person name="Zhang Y."/>
            <person name="Zhao Y."/>
            <person name="Liu Y."/>
            <person name="Song Y."/>
            <person name="Tong Y."/>
            <person name="Lu Y."/>
            <person name="Yang J."/>
            <person name="Xu C."/>
            <person name="Jia M."/>
            <person name="Peters R.J."/>
            <person name="Huang L."/>
            <person name="Gao W."/>
        </authorList>
    </citation>
    <scope>NUCLEOTIDE SEQUENCE [LARGE SCALE GENOMIC DNA]</scope>
    <source>
        <strain evidence="3">cv. XIE 37</strain>
        <tissue evidence="2">Leaf</tissue>
    </source>
</reference>
<accession>A0A7J7DBA4</accession>
<dbReference type="Proteomes" id="UP000593562">
    <property type="component" value="Unassembled WGS sequence"/>
</dbReference>
<dbReference type="InParanoid" id="A0A7J7DBA4"/>
<feature type="domain" description="FBD" evidence="1">
    <location>
        <begin position="31"/>
        <end position="71"/>
    </location>
</feature>
<evidence type="ECO:0000259" key="1">
    <source>
        <dbReference type="Pfam" id="PF08387"/>
    </source>
</evidence>
<organism evidence="2 3">
    <name type="scientific">Tripterygium wilfordii</name>
    <name type="common">Thunder God vine</name>
    <dbReference type="NCBI Taxonomy" id="458696"/>
    <lineage>
        <taxon>Eukaryota</taxon>
        <taxon>Viridiplantae</taxon>
        <taxon>Streptophyta</taxon>
        <taxon>Embryophyta</taxon>
        <taxon>Tracheophyta</taxon>
        <taxon>Spermatophyta</taxon>
        <taxon>Magnoliopsida</taxon>
        <taxon>eudicotyledons</taxon>
        <taxon>Gunneridae</taxon>
        <taxon>Pentapetalae</taxon>
        <taxon>rosids</taxon>
        <taxon>fabids</taxon>
        <taxon>Celastrales</taxon>
        <taxon>Celastraceae</taxon>
        <taxon>Tripterygium</taxon>
    </lineage>
</organism>
<name>A0A7J7DBA4_TRIWF</name>
<sequence length="114" mass="12729">MEIQAQHTGNAKKQQIGRWASTIASRAQAFPEFTLECLKVVEFVGFAGHTNDVELVSYLIKIAVNLEKMIIVPHGPSSITSWWNHGDENNLRIARALAKQLQDRFSLGDKLVLA</sequence>
<evidence type="ECO:0000313" key="3">
    <source>
        <dbReference type="Proteomes" id="UP000593562"/>
    </source>
</evidence>